<accession>A0A8H4W5L8</accession>
<organism evidence="1 2">
    <name type="scientific">Cudoniella acicularis</name>
    <dbReference type="NCBI Taxonomy" id="354080"/>
    <lineage>
        <taxon>Eukaryota</taxon>
        <taxon>Fungi</taxon>
        <taxon>Dikarya</taxon>
        <taxon>Ascomycota</taxon>
        <taxon>Pezizomycotina</taxon>
        <taxon>Leotiomycetes</taxon>
        <taxon>Helotiales</taxon>
        <taxon>Tricladiaceae</taxon>
        <taxon>Cudoniella</taxon>
    </lineage>
</organism>
<comment type="caution">
    <text evidence="1">The sequence shown here is derived from an EMBL/GenBank/DDBJ whole genome shotgun (WGS) entry which is preliminary data.</text>
</comment>
<evidence type="ECO:0000313" key="2">
    <source>
        <dbReference type="Proteomes" id="UP000566819"/>
    </source>
</evidence>
<keyword evidence="2" id="KW-1185">Reference proteome</keyword>
<dbReference type="OrthoDB" id="2392202at2759"/>
<reference evidence="1 2" key="1">
    <citation type="submission" date="2020-03" db="EMBL/GenBank/DDBJ databases">
        <title>Draft Genome Sequence of Cudoniella acicularis.</title>
        <authorList>
            <person name="Buettner E."/>
            <person name="Kellner H."/>
        </authorList>
    </citation>
    <scope>NUCLEOTIDE SEQUENCE [LARGE SCALE GENOMIC DNA]</scope>
    <source>
        <strain evidence="1 2">DSM 108380</strain>
    </source>
</reference>
<sequence length="85" mass="9575">MAELECYPPEKHEVISSQIPAARTRLFIGSDNMGQWSKQQIWDATLKDVQIVMSTHAVLADALSHGFIEMSKLTLLIFDEGKLFP</sequence>
<gene>
    <name evidence="1" type="ORF">G7Y89_g3412</name>
</gene>
<dbReference type="AlphaFoldDB" id="A0A8H4W5L8"/>
<proteinExistence type="predicted"/>
<dbReference type="Proteomes" id="UP000566819">
    <property type="component" value="Unassembled WGS sequence"/>
</dbReference>
<protein>
    <submittedName>
        <fullName evidence="1">Uncharacterized protein</fullName>
    </submittedName>
</protein>
<dbReference type="Gene3D" id="3.40.50.300">
    <property type="entry name" value="P-loop containing nucleotide triphosphate hydrolases"/>
    <property type="match status" value="1"/>
</dbReference>
<evidence type="ECO:0000313" key="1">
    <source>
        <dbReference type="EMBL" id="KAF4634692.1"/>
    </source>
</evidence>
<name>A0A8H4W5L8_9HELO</name>
<dbReference type="EMBL" id="JAAMPI010000166">
    <property type="protein sequence ID" value="KAF4634692.1"/>
    <property type="molecule type" value="Genomic_DNA"/>
</dbReference>
<dbReference type="InterPro" id="IPR027417">
    <property type="entry name" value="P-loop_NTPase"/>
</dbReference>